<keyword evidence="1" id="KW-0175">Coiled coil</keyword>
<feature type="coiled-coil region" evidence="1">
    <location>
        <begin position="227"/>
        <end position="373"/>
    </location>
</feature>
<gene>
    <name evidence="3" type="ordered locus">Cthe_1835</name>
</gene>
<evidence type="ECO:0000313" key="4">
    <source>
        <dbReference type="Proteomes" id="UP000002145"/>
    </source>
</evidence>
<organism evidence="3 4">
    <name type="scientific">Acetivibrio thermocellus (strain ATCC 27405 / DSM 1237 / JCM 9322 / NBRC 103400 / NCIMB 10682 / NRRL B-4536 / VPI 7372)</name>
    <name type="common">Clostridium thermocellum</name>
    <dbReference type="NCBI Taxonomy" id="203119"/>
    <lineage>
        <taxon>Bacteria</taxon>
        <taxon>Bacillati</taxon>
        <taxon>Bacillota</taxon>
        <taxon>Clostridia</taxon>
        <taxon>Eubacteriales</taxon>
        <taxon>Oscillospiraceae</taxon>
        <taxon>Acetivibrio</taxon>
    </lineage>
</organism>
<dbReference type="HOGENOM" id="CLU_264165_0_0_9"/>
<keyword evidence="4" id="KW-1185">Reference proteome</keyword>
<dbReference type="Proteomes" id="UP000002145">
    <property type="component" value="Chromosome"/>
</dbReference>
<dbReference type="InterPro" id="IPR043756">
    <property type="entry name" value="DUF5702"/>
</dbReference>
<dbReference type="AlphaFoldDB" id="A3DGH7"/>
<protein>
    <submittedName>
        <fullName evidence="3">Uncharacterized protein</fullName>
    </submittedName>
</protein>
<dbReference type="RefSeq" id="WP_011838272.1">
    <property type="nucleotide sequence ID" value="NC_009012.1"/>
</dbReference>
<dbReference type="eggNOG" id="ENOG502ZC8M">
    <property type="taxonomic scope" value="Bacteria"/>
</dbReference>
<evidence type="ECO:0000256" key="1">
    <source>
        <dbReference type="SAM" id="Coils"/>
    </source>
</evidence>
<evidence type="ECO:0000256" key="2">
    <source>
        <dbReference type="SAM" id="MobiDB-lite"/>
    </source>
</evidence>
<proteinExistence type="predicted"/>
<sequence length="1102" mass="125332">MSIFLCVVLLITIAIPAILVEGTRIKAAQTQIESALDISAKSALANYNYLLKELYGLMALSSDDPDLLMEEIIYYLERNLMVEGIKEHKTKAESTLDTINESETVKNIKKFLGVDKKKEEKSLDLYDYKIENVKVQPIYNLSEPEVLRAQILEYMKYRGPKELSEGLMDKFLALKDFKKQADILKEKLDVDKNLTEIKENEVKASDNMVTVNKFATDANIPNQLDLAAQYILQKVKLEKAIKDMEKEIEDKEEKLEEIEEEIDGYKNEIKDLKKQIEEKKKEAEDDESGEVDVSNEENRIKEIESLIKDLEDSKDEIEEEIDELKEKIKANKKELEDKKTLIKNVNDRLIGYIDKTIKAVEEARNALETVMKKSVETVAKIDQINEKLEGETNEFSNTTRLDLGSKKERISAEDLTPKIAELNHNLALLNDIKNCIENARMKELGLSDFGDAIPDIDEVRARLNIETVKAKIAEYKGKVNGDPIDYYADKGIISDKPKEGEKDPRDSISDFTKKGGPEDENPVKENKKTMPEDVPSKNGYKRTELEEIKNDMEHVKNILGIIASGGKSGGTSTGKELGAVDLSKTSFSKDNTEFSKSGLDFLSGISEIFMDGIYNLRDEIYINEYIMGSFANYTTDLEKDLDLRGNLMKNRPVFFDANHADVEYILGGFESEKENINAVKAQITLVRFALNVIAIYTDPYKFNTALEVATVVAGWTGGVGVPIVHTLIMMAWAMAESLFDVYLLLKGDSVPIFKTRNTWITDIDGFSKIITNEIVENTKNIARNAAKQVIDYTENKVEDFLKSASITISDYIDSKVDLLVDKAFASIENPLKENMYSAENIFSDFEASVYFNGEGEIGDIMNQISNEVQVLLQEEMKIVENSTLGSYVPEIILGVDYTDFLQEYKNRNLKEVIAELTVELAEGKELLGYNVDETSKKINSMIFNTIQKAKNEVKLNIKTKIREYKKDLIEKFEKKFKETAEKGKEEVDKFIDSIGNTSDSEVMKTNLKGSFLSMKYVDYLRLFLLFTDKDVKIKRIADLIQVNMRNVSGNKTFKMSECSTYMRIESSVSIKYLFATKPFMPKEFRTEDGKRIELDVVLYKGY</sequence>
<feature type="region of interest" description="Disordered" evidence="2">
    <location>
        <begin position="494"/>
        <end position="541"/>
    </location>
</feature>
<dbReference type="EMBL" id="CP000568">
    <property type="protein sequence ID" value="ABN53056.1"/>
    <property type="molecule type" value="Genomic_DNA"/>
</dbReference>
<accession>A3DGH7</accession>
<dbReference type="GeneID" id="93968724"/>
<dbReference type="SUPFAM" id="SSF57997">
    <property type="entry name" value="Tropomyosin"/>
    <property type="match status" value="1"/>
</dbReference>
<reference evidence="4" key="1">
    <citation type="submission" date="2007-02" db="EMBL/GenBank/DDBJ databases">
        <title>Complete sequence of Clostridium thermocellum ATCC 27405.</title>
        <authorList>
            <consortium name="US DOE Joint Genome Institute"/>
            <person name="Copeland A."/>
            <person name="Lucas S."/>
            <person name="Lapidus A."/>
            <person name="Barry K."/>
            <person name="Detter J.C."/>
            <person name="Glavina del Rio T."/>
            <person name="Hammon N."/>
            <person name="Israni S."/>
            <person name="Dalin E."/>
            <person name="Tice H."/>
            <person name="Pitluck S."/>
            <person name="Chertkov O."/>
            <person name="Brettin T."/>
            <person name="Bruce D."/>
            <person name="Han C."/>
            <person name="Tapia R."/>
            <person name="Gilna P."/>
            <person name="Schmutz J."/>
            <person name="Larimer F."/>
            <person name="Land M."/>
            <person name="Hauser L."/>
            <person name="Kyrpides N."/>
            <person name="Mikhailova N."/>
            <person name="Wu J.H.D."/>
            <person name="Newcomb M."/>
            <person name="Richardson P."/>
        </authorList>
    </citation>
    <scope>NUCLEOTIDE SEQUENCE [LARGE SCALE GENOMIC DNA]</scope>
    <source>
        <strain evidence="4">ATCC 27405 / DSM 1237 / JCM 9322 / NBRC 103400 / NCIMB 10682 / NRRL B-4536 / VPI 7372</strain>
    </source>
</reference>
<reference evidence="3 4" key="2">
    <citation type="journal article" date="2013" name="Biotechnol. Biofuels">
        <title>Global transcriptome analysis of Clostridium thermocellum ATCC 27405 during growth on dilute acid pretreated Populus and switchgrass.</title>
        <authorList>
            <person name="Wilson C.M."/>
            <person name="Rodriguez M.Jr."/>
            <person name="Johnson C.M."/>
            <person name="Martin S.L."/>
            <person name="Chu T.M."/>
            <person name="Wolfinger R.D."/>
            <person name="Hauser L.J."/>
            <person name="Land M.L."/>
            <person name="Klingeman D.M."/>
            <person name="Syed M.H."/>
            <person name="Ragauskas A.J."/>
            <person name="Tschaplinski T.J."/>
            <person name="Mielenz J.R."/>
            <person name="Brown S.D."/>
        </authorList>
    </citation>
    <scope>NUCLEOTIDE SEQUENCE [LARGE SCALE GENOMIC DNA]</scope>
    <source>
        <strain evidence="4">ATCC 27405 / DSM 1237 / JCM 9322 / NBRC 103400 / NCIMB 10682 / NRRL B-4536 / VPI 7372</strain>
    </source>
</reference>
<dbReference type="STRING" id="203119.Cthe_1835"/>
<name>A3DGH7_ACET2</name>
<evidence type="ECO:0000313" key="3">
    <source>
        <dbReference type="EMBL" id="ABN53056.1"/>
    </source>
</evidence>
<dbReference type="Pfam" id="PF18960">
    <property type="entry name" value="DUF5702"/>
    <property type="match status" value="2"/>
</dbReference>
<dbReference type="KEGG" id="cth:Cthe_1835"/>